<name>A0A8H7ZWX7_9FUNG</name>
<accession>A0A8H7ZWX7</accession>
<protein>
    <submittedName>
        <fullName evidence="1">Uncharacterized protein</fullName>
    </submittedName>
</protein>
<dbReference type="AlphaFoldDB" id="A0A8H7ZWX7"/>
<keyword evidence="2" id="KW-1185">Reference proteome</keyword>
<evidence type="ECO:0000313" key="1">
    <source>
        <dbReference type="EMBL" id="KAG5460875.1"/>
    </source>
</evidence>
<dbReference type="Proteomes" id="UP000673691">
    <property type="component" value="Unassembled WGS sequence"/>
</dbReference>
<reference evidence="1 2" key="1">
    <citation type="journal article" name="Sci. Rep.">
        <title>Genome-scale phylogenetic analyses confirm Olpidium as the closest living zoosporic fungus to the non-flagellated, terrestrial fungi.</title>
        <authorList>
            <person name="Chang Y."/>
            <person name="Rochon D."/>
            <person name="Sekimoto S."/>
            <person name="Wang Y."/>
            <person name="Chovatia M."/>
            <person name="Sandor L."/>
            <person name="Salamov A."/>
            <person name="Grigoriev I.V."/>
            <person name="Stajich J.E."/>
            <person name="Spatafora J.W."/>
        </authorList>
    </citation>
    <scope>NUCLEOTIDE SEQUENCE [LARGE SCALE GENOMIC DNA]</scope>
    <source>
        <strain evidence="1">S191</strain>
    </source>
</reference>
<evidence type="ECO:0000313" key="2">
    <source>
        <dbReference type="Proteomes" id="UP000673691"/>
    </source>
</evidence>
<comment type="caution">
    <text evidence="1">The sequence shown here is derived from an EMBL/GenBank/DDBJ whole genome shotgun (WGS) entry which is preliminary data.</text>
</comment>
<proteinExistence type="predicted"/>
<dbReference type="EMBL" id="JAEFCI010004565">
    <property type="protein sequence ID" value="KAG5460875.1"/>
    <property type="molecule type" value="Genomic_DNA"/>
</dbReference>
<organism evidence="1 2">
    <name type="scientific">Olpidium bornovanus</name>
    <dbReference type="NCBI Taxonomy" id="278681"/>
    <lineage>
        <taxon>Eukaryota</taxon>
        <taxon>Fungi</taxon>
        <taxon>Fungi incertae sedis</taxon>
        <taxon>Olpidiomycota</taxon>
        <taxon>Olpidiomycotina</taxon>
        <taxon>Olpidiomycetes</taxon>
        <taxon>Olpidiales</taxon>
        <taxon>Olpidiaceae</taxon>
        <taxon>Olpidium</taxon>
    </lineage>
</organism>
<gene>
    <name evidence="1" type="ORF">BJ554DRAFT_7028</name>
</gene>
<sequence>MVSRISSREGSVPLASARPSFFVESFSGSAGTPAGAAFPRLSGLASPQVAFAASAASASLGRCIWGLAVSFSGAGAALFATSGPADASRFAGTSGAGAFVAGAGGS</sequence>